<name>E2PX94_STRCL</name>
<organism evidence="4 5">
    <name type="scientific">Streptomyces clavuligerus</name>
    <dbReference type="NCBI Taxonomy" id="1901"/>
    <lineage>
        <taxon>Bacteria</taxon>
        <taxon>Bacillati</taxon>
        <taxon>Actinomycetota</taxon>
        <taxon>Actinomycetes</taxon>
        <taxon>Kitasatosporales</taxon>
        <taxon>Streptomycetaceae</taxon>
        <taxon>Streptomyces</taxon>
    </lineage>
</organism>
<feature type="transmembrane region" description="Helical" evidence="2">
    <location>
        <begin position="102"/>
        <end position="122"/>
    </location>
</feature>
<protein>
    <submittedName>
        <fullName evidence="4">Integral membrane protein</fullName>
    </submittedName>
</protein>
<sequence>MRNSDYYVPALALGIAFAAKLPALRRDWRDPLVRSVVSLLFTAAVCFLFAAPPTIVLVNRITGVPNLSAPLVYSIMSAFSCACMVLIVNWRGGPRERVRRACRAWITAYGAVIVALPLLFVLGDTPQERLRDFDTYYARTPFIREMVVTYLVAHIVTAVVTTVLCLRWARAVGQWLRRGLLVLVLGLAFNLAFGLTKLTAVVARWTGAEYDVLSTAVAPPIAAVGGLTLTVGFLLPLVGPRLEALRHTWRTYALLGALWRQLRPDPGEDRPPVPRIPWWAPAELRLTVRETLIHDELLRLRPHLDDRVRRRSYEAALGIGATEWRARTAGVAAMVVAAVEARRAGTPPAPDEDHAHAGAEALTAALGAGRRRLVRLSGALSSPFPVADGSREAVEGTARRWPARRPSGGRAGGPSGGRLRRSSTGGDRPAESPAAGTAAHAPHR</sequence>
<feature type="transmembrane region" description="Helical" evidence="2">
    <location>
        <begin position="180"/>
        <end position="205"/>
    </location>
</feature>
<feature type="transmembrane region" description="Helical" evidence="2">
    <location>
        <begin position="70"/>
        <end position="90"/>
    </location>
</feature>
<dbReference type="Pfam" id="PF20182">
    <property type="entry name" value="DUF6545"/>
    <property type="match status" value="1"/>
</dbReference>
<gene>
    <name evidence="4" type="ORF">SCLAV_5098</name>
</gene>
<evidence type="ECO:0000259" key="3">
    <source>
        <dbReference type="Pfam" id="PF20182"/>
    </source>
</evidence>
<dbReference type="OrthoDB" id="4328840at2"/>
<dbReference type="AlphaFoldDB" id="E2PX94"/>
<dbReference type="EMBL" id="CM000913">
    <property type="protein sequence ID" value="EFG10171.1"/>
    <property type="molecule type" value="Genomic_DNA"/>
</dbReference>
<dbReference type="NCBIfam" id="NF042915">
    <property type="entry name" value="MAB_1171c_fam"/>
    <property type="match status" value="1"/>
</dbReference>
<evidence type="ECO:0000256" key="2">
    <source>
        <dbReference type="SAM" id="Phobius"/>
    </source>
</evidence>
<dbReference type="InterPro" id="IPR050039">
    <property type="entry name" value="MAB_1171c-like"/>
</dbReference>
<keyword evidence="2" id="KW-0472">Membrane</keyword>
<dbReference type="GeneID" id="93728477"/>
<feature type="transmembrane region" description="Helical" evidence="2">
    <location>
        <begin position="142"/>
        <end position="168"/>
    </location>
</feature>
<dbReference type="eggNOG" id="ENOG5033IXZ">
    <property type="taxonomic scope" value="Bacteria"/>
</dbReference>
<feature type="region of interest" description="Disordered" evidence="1">
    <location>
        <begin position="384"/>
        <end position="444"/>
    </location>
</feature>
<evidence type="ECO:0000313" key="5">
    <source>
        <dbReference type="Proteomes" id="UP000002357"/>
    </source>
</evidence>
<keyword evidence="2" id="KW-0812">Transmembrane</keyword>
<reference evidence="4 5" key="1">
    <citation type="journal article" date="2010" name="Genome Biol. Evol.">
        <title>The sequence of a 1.8-mb bacterial linear plasmid reveals a rich evolutionary reservoir of secondary metabolic pathways.</title>
        <authorList>
            <person name="Medema M.H."/>
            <person name="Trefzer A."/>
            <person name="Kovalchuk A."/>
            <person name="van den Berg M."/>
            <person name="Mueller U."/>
            <person name="Heijne W."/>
            <person name="Wu L."/>
            <person name="Alam M.T."/>
            <person name="Ronning C.M."/>
            <person name="Nierman W.C."/>
            <person name="Bovenberg R.A.L."/>
            <person name="Breitling R."/>
            <person name="Takano E."/>
        </authorList>
    </citation>
    <scope>NUCLEOTIDE SEQUENCE [LARGE SCALE GENOMIC DNA]</scope>
    <source>
        <strain evidence="5">ATCC 27064 / DSM 738 / JCM 4710 / NBRC 13307 / NCIMB 12785 / NRRL 3585 / VKM Ac-602</strain>
    </source>
</reference>
<keyword evidence="2" id="KW-1133">Transmembrane helix</keyword>
<proteinExistence type="predicted"/>
<dbReference type="Proteomes" id="UP000002357">
    <property type="component" value="Chromosome"/>
</dbReference>
<keyword evidence="5" id="KW-1185">Reference proteome</keyword>
<dbReference type="InterPro" id="IPR046675">
    <property type="entry name" value="DUF6545"/>
</dbReference>
<evidence type="ECO:0000313" key="4">
    <source>
        <dbReference type="EMBL" id="EFG10171.1"/>
    </source>
</evidence>
<dbReference type="KEGG" id="sclf:BB341_03505"/>
<evidence type="ECO:0000256" key="1">
    <source>
        <dbReference type="SAM" id="MobiDB-lite"/>
    </source>
</evidence>
<feature type="transmembrane region" description="Helical" evidence="2">
    <location>
        <begin position="217"/>
        <end position="238"/>
    </location>
</feature>
<dbReference type="STRING" id="1901.BB341_03505"/>
<feature type="compositionally biased region" description="Basic and acidic residues" evidence="1">
    <location>
        <begin position="389"/>
        <end position="398"/>
    </location>
</feature>
<feature type="domain" description="DUF6545" evidence="3">
    <location>
        <begin position="248"/>
        <end position="380"/>
    </location>
</feature>
<feature type="transmembrane region" description="Helical" evidence="2">
    <location>
        <begin position="36"/>
        <end position="58"/>
    </location>
</feature>
<accession>E2PX94</accession>
<dbReference type="RefSeq" id="WP_003962374.1">
    <property type="nucleotide sequence ID" value="NZ_CM000913.1"/>
</dbReference>